<proteinExistence type="predicted"/>
<protein>
    <submittedName>
        <fullName evidence="3">Uncharacterized protein</fullName>
    </submittedName>
</protein>
<keyword evidence="2" id="KW-1133">Transmembrane helix</keyword>
<evidence type="ECO:0000313" key="4">
    <source>
        <dbReference type="Proteomes" id="UP000002489"/>
    </source>
</evidence>
<dbReference type="EnsemblFungi" id="FOXG_17753T0">
    <property type="protein sequence ID" value="FOXG_17753P0"/>
    <property type="gene ID" value="FOXG_17753"/>
</dbReference>
<keyword evidence="2" id="KW-0472">Membrane</keyword>
<reference evidence="3" key="2">
    <citation type="submission" date="2025-08" db="UniProtKB">
        <authorList>
            <consortium name="EnsemblFungi"/>
        </authorList>
    </citation>
    <scope>IDENTIFICATION</scope>
    <source>
        <strain evidence="3">4287 / CBS 123668 / FGSC 9935 / NRRL 34936</strain>
    </source>
</reference>
<feature type="region of interest" description="Disordered" evidence="1">
    <location>
        <begin position="60"/>
        <end position="96"/>
    </location>
</feature>
<dbReference type="AlphaFoldDB" id="A0A0D2YKT5"/>
<dbReference type="Proteomes" id="UP000002489">
    <property type="component" value="Unassembled WGS sequence"/>
</dbReference>
<evidence type="ECO:0000256" key="2">
    <source>
        <dbReference type="SAM" id="Phobius"/>
    </source>
</evidence>
<evidence type="ECO:0000256" key="1">
    <source>
        <dbReference type="SAM" id="MobiDB-lite"/>
    </source>
</evidence>
<dbReference type="STRING" id="426428.A0A0D2YKT5"/>
<feature type="transmembrane region" description="Helical" evidence="2">
    <location>
        <begin position="97"/>
        <end position="117"/>
    </location>
</feature>
<keyword evidence="2" id="KW-0812">Transmembrane</keyword>
<feature type="compositionally biased region" description="Low complexity" evidence="1">
    <location>
        <begin position="1"/>
        <end position="15"/>
    </location>
</feature>
<feature type="compositionally biased region" description="Basic and acidic residues" evidence="1">
    <location>
        <begin position="60"/>
        <end position="79"/>
    </location>
</feature>
<feature type="compositionally biased region" description="Acidic residues" evidence="1">
    <location>
        <begin position="80"/>
        <end position="95"/>
    </location>
</feature>
<accession>A0A0D2YKT5</accession>
<feature type="region of interest" description="Disordered" evidence="1">
    <location>
        <begin position="1"/>
        <end position="20"/>
    </location>
</feature>
<evidence type="ECO:0000313" key="3">
    <source>
        <dbReference type="EnsemblFungi" id="FOXG_17753P0"/>
    </source>
</evidence>
<sequence>MISPSSRRSPVVLPSEVASRSEVELPKLDQVSGSVVVSSTTDIKEFCDYFDNLKKDKKIDGEEKCTSNNKEANEGKDGGEESDGSSESNNSDDEKDAAGIVSVNMAVLALAGVAAVAQLF</sequence>
<reference evidence="4" key="1">
    <citation type="journal article" date="2012" name="Mol. Plant Microbe Interact.">
        <title>A highly conserved effector in Fusarium oxysporum is required for full virulence on Arabidopsis.</title>
        <authorList>
            <person name="Thatcher L.F."/>
            <person name="Gardiner D.M."/>
            <person name="Kazan K."/>
            <person name="Manners J."/>
        </authorList>
    </citation>
    <scope>NUCLEOTIDE SEQUENCE [LARGE SCALE GENOMIC DNA]</scope>
    <source>
        <strain evidence="4">Fo5176</strain>
    </source>
</reference>
<name>A0A0D2YKT5_FUSOF</name>
<organism evidence="3 4">
    <name type="scientific">Fusarium oxysporum (strain Fo5176)</name>
    <name type="common">Fusarium vascular wilt</name>
    <dbReference type="NCBI Taxonomy" id="660025"/>
    <lineage>
        <taxon>Eukaryota</taxon>
        <taxon>Fungi</taxon>
        <taxon>Dikarya</taxon>
        <taxon>Ascomycota</taxon>
        <taxon>Pezizomycotina</taxon>
        <taxon>Sordariomycetes</taxon>
        <taxon>Hypocreomycetidae</taxon>
        <taxon>Hypocreales</taxon>
        <taxon>Nectriaceae</taxon>
        <taxon>Fusarium</taxon>
        <taxon>Fusarium oxysporum species complex</taxon>
    </lineage>
</organism>